<dbReference type="STRING" id="290315.Clim_1333"/>
<evidence type="ECO:0000313" key="4">
    <source>
        <dbReference type="EMBL" id="ACD90395.1"/>
    </source>
</evidence>
<evidence type="ECO:0000256" key="3">
    <source>
        <dbReference type="ARBA" id="ARBA00023315"/>
    </source>
</evidence>
<protein>
    <recommendedName>
        <fullName evidence="6">GCN5-related N-acetyltransferase</fullName>
    </recommendedName>
</protein>
<dbReference type="SUPFAM" id="SSF55729">
    <property type="entry name" value="Acyl-CoA N-acyltransferases (Nat)"/>
    <property type="match status" value="1"/>
</dbReference>
<dbReference type="EMBL" id="CP001097">
    <property type="protein sequence ID" value="ACD90395.1"/>
    <property type="molecule type" value="Genomic_DNA"/>
</dbReference>
<evidence type="ECO:0008006" key="6">
    <source>
        <dbReference type="Google" id="ProtNLM"/>
    </source>
</evidence>
<keyword evidence="2" id="KW-0808">Transferase</keyword>
<dbReference type="Gene3D" id="3.40.630.30">
    <property type="match status" value="1"/>
</dbReference>
<dbReference type="InterPro" id="IPR016181">
    <property type="entry name" value="Acyl_CoA_acyltransferase"/>
</dbReference>
<evidence type="ECO:0000313" key="5">
    <source>
        <dbReference type="Proteomes" id="UP000008841"/>
    </source>
</evidence>
<dbReference type="PANTHER" id="PTHR36449">
    <property type="entry name" value="ACETYLTRANSFERASE-RELATED"/>
    <property type="match status" value="1"/>
</dbReference>
<organism evidence="4 5">
    <name type="scientific">Chlorobium limicola (strain DSM 245 / NBRC 103803 / 6330)</name>
    <dbReference type="NCBI Taxonomy" id="290315"/>
    <lineage>
        <taxon>Bacteria</taxon>
        <taxon>Pseudomonadati</taxon>
        <taxon>Chlorobiota</taxon>
        <taxon>Chlorobiia</taxon>
        <taxon>Chlorobiales</taxon>
        <taxon>Chlorobiaceae</taxon>
        <taxon>Chlorobium/Pelodictyon group</taxon>
        <taxon>Chlorobium</taxon>
    </lineage>
</organism>
<name>B3ECX0_CHLL2</name>
<accession>B3ECX0</accession>
<keyword evidence="3" id="KW-0012">Acyltransferase</keyword>
<dbReference type="HOGENOM" id="CLU_169603_0_0_10"/>
<reference evidence="4 5" key="1">
    <citation type="submission" date="2008-05" db="EMBL/GenBank/DDBJ databases">
        <title>Complete sequence of Chlorobium limicola DSM 245.</title>
        <authorList>
            <consortium name="US DOE Joint Genome Institute"/>
            <person name="Lucas S."/>
            <person name="Copeland A."/>
            <person name="Lapidus A."/>
            <person name="Glavina del Rio T."/>
            <person name="Dalin E."/>
            <person name="Tice H."/>
            <person name="Bruce D."/>
            <person name="Goodwin L."/>
            <person name="Pitluck S."/>
            <person name="Schmutz J."/>
            <person name="Larimer F."/>
            <person name="Land M."/>
            <person name="Hauser L."/>
            <person name="Kyrpides N."/>
            <person name="Ovchinnikova G."/>
            <person name="Zhao F."/>
            <person name="Li T."/>
            <person name="Liu Z."/>
            <person name="Overmann J."/>
            <person name="Bryant D.A."/>
            <person name="Richardson P."/>
        </authorList>
    </citation>
    <scope>NUCLEOTIDE SEQUENCE [LARGE SCALE GENOMIC DNA]</scope>
    <source>
        <strain evidence="5">DSM 245 / NBRC 103803 / 6330</strain>
    </source>
</reference>
<sequence length="87" mass="9571">MFRLCRLAIDRSMQRQGLGGQLLLAAGRRCLHAASHVDGVGLLIDAKNHDVATWYASYGALPLPRKPLSLILPFQTIRTALESAEKM</sequence>
<proteinExistence type="predicted"/>
<gene>
    <name evidence="4" type="ordered locus">Clim_1333</name>
</gene>
<dbReference type="PANTHER" id="PTHR36449:SF1">
    <property type="entry name" value="ACETYLTRANSFERASE"/>
    <property type="match status" value="1"/>
</dbReference>
<dbReference type="Proteomes" id="UP000008841">
    <property type="component" value="Chromosome"/>
</dbReference>
<dbReference type="AlphaFoldDB" id="B3ECX0"/>
<evidence type="ECO:0000256" key="2">
    <source>
        <dbReference type="ARBA" id="ARBA00022679"/>
    </source>
</evidence>
<dbReference type="KEGG" id="cli:Clim_1333"/>
<dbReference type="eggNOG" id="COG0454">
    <property type="taxonomic scope" value="Bacteria"/>
</dbReference>
<evidence type="ECO:0000256" key="1">
    <source>
        <dbReference type="ARBA" id="ARBA00022649"/>
    </source>
</evidence>
<keyword evidence="1" id="KW-1277">Toxin-antitoxin system</keyword>
<dbReference type="GO" id="GO:0016746">
    <property type="term" value="F:acyltransferase activity"/>
    <property type="evidence" value="ECO:0007669"/>
    <property type="project" value="UniProtKB-KW"/>
</dbReference>